<dbReference type="EMBL" id="JANPWB010000013">
    <property type="protein sequence ID" value="KAJ1106344.1"/>
    <property type="molecule type" value="Genomic_DNA"/>
</dbReference>
<feature type="region of interest" description="Disordered" evidence="1">
    <location>
        <begin position="1"/>
        <end position="30"/>
    </location>
</feature>
<feature type="region of interest" description="Disordered" evidence="1">
    <location>
        <begin position="59"/>
        <end position="104"/>
    </location>
</feature>
<evidence type="ECO:0000313" key="3">
    <source>
        <dbReference type="Proteomes" id="UP001066276"/>
    </source>
</evidence>
<reference evidence="2" key="1">
    <citation type="journal article" date="2022" name="bioRxiv">
        <title>Sequencing and chromosome-scale assembly of the giantPleurodeles waltlgenome.</title>
        <authorList>
            <person name="Brown T."/>
            <person name="Elewa A."/>
            <person name="Iarovenko S."/>
            <person name="Subramanian E."/>
            <person name="Araus A.J."/>
            <person name="Petzold A."/>
            <person name="Susuki M."/>
            <person name="Suzuki K.-i.T."/>
            <person name="Hayashi T."/>
            <person name="Toyoda A."/>
            <person name="Oliveira C."/>
            <person name="Osipova E."/>
            <person name="Leigh N.D."/>
            <person name="Simon A."/>
            <person name="Yun M.H."/>
        </authorList>
    </citation>
    <scope>NUCLEOTIDE SEQUENCE</scope>
    <source>
        <strain evidence="2">20211129_DDA</strain>
        <tissue evidence="2">Liver</tissue>
    </source>
</reference>
<proteinExistence type="predicted"/>
<keyword evidence="3" id="KW-1185">Reference proteome</keyword>
<organism evidence="2 3">
    <name type="scientific">Pleurodeles waltl</name>
    <name type="common">Iberian ribbed newt</name>
    <dbReference type="NCBI Taxonomy" id="8319"/>
    <lineage>
        <taxon>Eukaryota</taxon>
        <taxon>Metazoa</taxon>
        <taxon>Chordata</taxon>
        <taxon>Craniata</taxon>
        <taxon>Vertebrata</taxon>
        <taxon>Euteleostomi</taxon>
        <taxon>Amphibia</taxon>
        <taxon>Batrachia</taxon>
        <taxon>Caudata</taxon>
        <taxon>Salamandroidea</taxon>
        <taxon>Salamandridae</taxon>
        <taxon>Pleurodelinae</taxon>
        <taxon>Pleurodeles</taxon>
    </lineage>
</organism>
<comment type="caution">
    <text evidence="2">The sequence shown here is derived from an EMBL/GenBank/DDBJ whole genome shotgun (WGS) entry which is preliminary data.</text>
</comment>
<protein>
    <submittedName>
        <fullName evidence="2">Uncharacterized protein</fullName>
    </submittedName>
</protein>
<evidence type="ECO:0000313" key="2">
    <source>
        <dbReference type="EMBL" id="KAJ1106344.1"/>
    </source>
</evidence>
<accession>A0AAV7MTC8</accession>
<dbReference type="AlphaFoldDB" id="A0AAV7MTC8"/>
<name>A0AAV7MTC8_PLEWA</name>
<sequence>MTGGATLEPRAESRENQTGTACPQNGGRASSGVALAMRGLKIICQGVSTDTERAIKAEGDVPSHGARPGVSARPTPQWRLSGLPDPKMALTLGPATAEASATRM</sequence>
<evidence type="ECO:0000256" key="1">
    <source>
        <dbReference type="SAM" id="MobiDB-lite"/>
    </source>
</evidence>
<dbReference type="Proteomes" id="UP001066276">
    <property type="component" value="Chromosome 9"/>
</dbReference>
<gene>
    <name evidence="2" type="ORF">NDU88_003745</name>
</gene>